<dbReference type="PROSITE" id="PS50890">
    <property type="entry name" value="PUA"/>
    <property type="match status" value="1"/>
</dbReference>
<dbReference type="InterPro" id="IPR043129">
    <property type="entry name" value="ATPase_NBD"/>
</dbReference>
<evidence type="ECO:0000256" key="1">
    <source>
        <dbReference type="ARBA" id="ARBA00007381"/>
    </source>
</evidence>
<dbReference type="RefSeq" id="WP_344808859.1">
    <property type="nucleotide sequence ID" value="NZ_BAABBO010000018.1"/>
</dbReference>
<dbReference type="Gene3D" id="3.30.420.40">
    <property type="match status" value="2"/>
</dbReference>
<dbReference type="PROSITE" id="PS00329">
    <property type="entry name" value="HSP70_2"/>
    <property type="match status" value="1"/>
</dbReference>
<dbReference type="Pfam" id="PF00012">
    <property type="entry name" value="HSP70"/>
    <property type="match status" value="1"/>
</dbReference>
<evidence type="ECO:0000313" key="4">
    <source>
        <dbReference type="EMBL" id="GAA3975300.1"/>
    </source>
</evidence>
<proteinExistence type="inferred from homology"/>
<keyword evidence="5" id="KW-1185">Reference proteome</keyword>
<evidence type="ECO:0000256" key="3">
    <source>
        <dbReference type="ARBA" id="ARBA00022840"/>
    </source>
</evidence>
<organism evidence="4 5">
    <name type="scientific">Allohahella marinimesophila</name>
    <dbReference type="NCBI Taxonomy" id="1054972"/>
    <lineage>
        <taxon>Bacteria</taxon>
        <taxon>Pseudomonadati</taxon>
        <taxon>Pseudomonadota</taxon>
        <taxon>Gammaproteobacteria</taxon>
        <taxon>Oceanospirillales</taxon>
        <taxon>Hahellaceae</taxon>
        <taxon>Allohahella</taxon>
    </lineage>
</organism>
<accession>A0ABP7Q3J8</accession>
<evidence type="ECO:0000313" key="5">
    <source>
        <dbReference type="Proteomes" id="UP001501337"/>
    </source>
</evidence>
<sequence>MYAGIDFGTSNCSIGKWEGDAPRLVPLENGSTRLPSAIYTSRTHVEIGRIDEDELSLRVSRAAALNRQRAREAGGVRELTAAEIENIERGLMRRELEERAQQKSESESIRSALYADSEMFFGEAAIEHHVEDPLSGYFMKSPKSFLGADLEAPQLELFSEIVTRMLSHIKRTAEREGGEQITSIVLGRPVNFHGNKADGNAQALNLMERAAVSAGFEQIEFLMEPVAASLDYERELTRDTIVLVLDIGGGTTDCSMVEIGPTFRGRSDRQSSVLGYAGNRVGGIDLDIKLAFERIMPLFGRGTSQRSGLPLPNSLFWKPIAVNDVNLQAEFASRQEAASLHTFLRAAVDKEKFARLLTLQQDRLSHRLSRSSEMAKIQLTDSEHVNVSLDYVENGLGTDISRDQLRDAIEKELKLFVSLMKEAETQADVRPDVVYVTGGSARSPVVESWIRTHYPDVEIVVGDAFGSVTSGLTTWAHQIYA</sequence>
<comment type="caution">
    <text evidence="4">The sequence shown here is derived from an EMBL/GenBank/DDBJ whole genome shotgun (WGS) entry which is preliminary data.</text>
</comment>
<gene>
    <name evidence="4" type="primary">yegD</name>
    <name evidence="4" type="ORF">GCM10022278_35300</name>
</gene>
<reference evidence="5" key="1">
    <citation type="journal article" date="2019" name="Int. J. Syst. Evol. Microbiol.">
        <title>The Global Catalogue of Microorganisms (GCM) 10K type strain sequencing project: providing services to taxonomists for standard genome sequencing and annotation.</title>
        <authorList>
            <consortium name="The Broad Institute Genomics Platform"/>
            <consortium name="The Broad Institute Genome Sequencing Center for Infectious Disease"/>
            <person name="Wu L."/>
            <person name="Ma J."/>
        </authorList>
    </citation>
    <scope>NUCLEOTIDE SEQUENCE [LARGE SCALE GENOMIC DNA]</scope>
    <source>
        <strain evidence="5">JCM 17555</strain>
    </source>
</reference>
<comment type="similarity">
    <text evidence="1">Belongs to the heat shock protein 70 family.</text>
</comment>
<dbReference type="Gene3D" id="3.90.640.10">
    <property type="entry name" value="Actin, Chain A, domain 4"/>
    <property type="match status" value="1"/>
</dbReference>
<dbReference type="EMBL" id="BAABBO010000018">
    <property type="protein sequence ID" value="GAA3975300.1"/>
    <property type="molecule type" value="Genomic_DNA"/>
</dbReference>
<keyword evidence="3" id="KW-0067">ATP-binding</keyword>
<name>A0ABP7Q3J8_9GAMM</name>
<dbReference type="PANTHER" id="PTHR19375">
    <property type="entry name" value="HEAT SHOCK PROTEIN 70KDA"/>
    <property type="match status" value="1"/>
</dbReference>
<keyword evidence="2" id="KW-0547">Nucleotide-binding</keyword>
<dbReference type="NCBIfam" id="NF008673">
    <property type="entry name" value="PRK11678.1"/>
    <property type="match status" value="1"/>
</dbReference>
<dbReference type="SUPFAM" id="SSF53067">
    <property type="entry name" value="Actin-like ATPase domain"/>
    <property type="match status" value="2"/>
</dbReference>
<dbReference type="InterPro" id="IPR013126">
    <property type="entry name" value="Hsp_70_fam"/>
</dbReference>
<dbReference type="Proteomes" id="UP001501337">
    <property type="component" value="Unassembled WGS sequence"/>
</dbReference>
<protein>
    <submittedName>
        <fullName evidence="4">Molecular chaperone</fullName>
    </submittedName>
</protein>
<evidence type="ECO:0000256" key="2">
    <source>
        <dbReference type="ARBA" id="ARBA00022741"/>
    </source>
</evidence>
<dbReference type="InterPro" id="IPR018181">
    <property type="entry name" value="Heat_shock_70_CS"/>
</dbReference>